<keyword evidence="2" id="KW-1185">Reference proteome</keyword>
<comment type="caution">
    <text evidence="1">The sequence shown here is derived from an EMBL/GenBank/DDBJ whole genome shotgun (WGS) entry which is preliminary data.</text>
</comment>
<dbReference type="InterPro" id="IPR011256">
    <property type="entry name" value="Reg_factor_effector_dom_sf"/>
</dbReference>
<dbReference type="EMBL" id="SCFR01000017">
    <property type="protein sequence ID" value="TFF65691.1"/>
    <property type="molecule type" value="Genomic_DNA"/>
</dbReference>
<name>A0A4R9C1B3_9FIRM</name>
<protein>
    <recommendedName>
        <fullName evidence="3">AraC family transcriptional regulator</fullName>
    </recommendedName>
</protein>
<sequence length="154" mass="18104">MILENQKFQATNVLSFRAKMTVDDFNNKILELQNYIKKNNLQEIGHKFSTVYLFDSSIIDMEVFVPVDRKIDVRDNYNFIEEFTLENALKYKMVGNPNKSQDAFNKLKNYIEENGFIQKTPVYTVTITDLSKIKTIDELEKVEIDIYVGVERKN</sequence>
<dbReference type="Proteomes" id="UP000297454">
    <property type="component" value="Unassembled WGS sequence"/>
</dbReference>
<dbReference type="AlphaFoldDB" id="A0A4R9C1B3"/>
<gene>
    <name evidence="1" type="ORF">EQF91_05490</name>
</gene>
<accession>A0A4R9C1B3</accession>
<evidence type="ECO:0008006" key="3">
    <source>
        <dbReference type="Google" id="ProtNLM"/>
    </source>
</evidence>
<evidence type="ECO:0000313" key="2">
    <source>
        <dbReference type="Proteomes" id="UP000297454"/>
    </source>
</evidence>
<dbReference type="RefSeq" id="WP_134744538.1">
    <property type="nucleotide sequence ID" value="NZ_JBFNFP010000056.1"/>
</dbReference>
<evidence type="ECO:0000313" key="1">
    <source>
        <dbReference type="EMBL" id="TFF65691.1"/>
    </source>
</evidence>
<organism evidence="1 2">
    <name type="scientific">Helcococcus ovis</name>
    <dbReference type="NCBI Taxonomy" id="72026"/>
    <lineage>
        <taxon>Bacteria</taxon>
        <taxon>Bacillati</taxon>
        <taxon>Bacillota</taxon>
        <taxon>Tissierellia</taxon>
        <taxon>Tissierellales</taxon>
        <taxon>Peptoniphilaceae</taxon>
        <taxon>Helcococcus</taxon>
    </lineage>
</organism>
<dbReference type="Gene3D" id="3.20.80.10">
    <property type="entry name" value="Regulatory factor, effector binding domain"/>
    <property type="match status" value="1"/>
</dbReference>
<reference evidence="1 2" key="1">
    <citation type="submission" date="2019-01" db="EMBL/GenBank/DDBJ databases">
        <title>Draft Genome Sequences of Helcococcus ovis Strains Isolated from the Uterus and Vagina of Dairy Cows with Metritis.</title>
        <authorList>
            <person name="Cunha F."/>
            <person name="Jeon S.J."/>
            <person name="Kutzer P."/>
            <person name="Galvao K.N."/>
        </authorList>
    </citation>
    <scope>NUCLEOTIDE SEQUENCE [LARGE SCALE GENOMIC DNA]</scope>
    <source>
        <strain evidence="1 2">KG-37</strain>
    </source>
</reference>
<proteinExistence type="predicted"/>